<feature type="transmembrane region" description="Helical" evidence="2">
    <location>
        <begin position="51"/>
        <end position="76"/>
    </location>
</feature>
<protein>
    <recommendedName>
        <fullName evidence="3">HAMP domain-containing protein</fullName>
    </recommendedName>
</protein>
<organism evidence="4">
    <name type="scientific">marine sediment metagenome</name>
    <dbReference type="NCBI Taxonomy" id="412755"/>
    <lineage>
        <taxon>unclassified sequences</taxon>
        <taxon>metagenomes</taxon>
        <taxon>ecological metagenomes</taxon>
    </lineage>
</organism>
<dbReference type="Gene3D" id="3.60.40.10">
    <property type="entry name" value="PPM-type phosphatase domain"/>
    <property type="match status" value="1"/>
</dbReference>
<dbReference type="SMART" id="SM00304">
    <property type="entry name" value="HAMP"/>
    <property type="match status" value="1"/>
</dbReference>
<name>X0TAP8_9ZZZZ</name>
<keyword evidence="1" id="KW-0378">Hydrolase</keyword>
<dbReference type="Pfam" id="PF00672">
    <property type="entry name" value="HAMP"/>
    <property type="match status" value="1"/>
</dbReference>
<dbReference type="InterPro" id="IPR003660">
    <property type="entry name" value="HAMP_dom"/>
</dbReference>
<feature type="non-terminal residue" evidence="4">
    <location>
        <position position="284"/>
    </location>
</feature>
<dbReference type="GO" id="GO:0016020">
    <property type="term" value="C:membrane"/>
    <property type="evidence" value="ECO:0007669"/>
    <property type="project" value="InterPro"/>
</dbReference>
<evidence type="ECO:0000313" key="4">
    <source>
        <dbReference type="EMBL" id="GAF90568.1"/>
    </source>
</evidence>
<keyword evidence="2" id="KW-0812">Transmembrane</keyword>
<reference evidence="4" key="1">
    <citation type="journal article" date="2014" name="Front. Microbiol.">
        <title>High frequency of phylogenetically diverse reductive dehalogenase-homologous genes in deep subseafloor sedimentary metagenomes.</title>
        <authorList>
            <person name="Kawai M."/>
            <person name="Futagami T."/>
            <person name="Toyoda A."/>
            <person name="Takaki Y."/>
            <person name="Nishi S."/>
            <person name="Hori S."/>
            <person name="Arai W."/>
            <person name="Tsubouchi T."/>
            <person name="Morono Y."/>
            <person name="Uchiyama I."/>
            <person name="Ito T."/>
            <person name="Fujiyama A."/>
            <person name="Inagaki F."/>
            <person name="Takami H."/>
        </authorList>
    </citation>
    <scope>NUCLEOTIDE SEQUENCE</scope>
    <source>
        <strain evidence="4">Expedition CK06-06</strain>
    </source>
</reference>
<dbReference type="Pfam" id="PF07228">
    <property type="entry name" value="SpoIIE"/>
    <property type="match status" value="1"/>
</dbReference>
<dbReference type="PROSITE" id="PS50885">
    <property type="entry name" value="HAMP"/>
    <property type="match status" value="1"/>
</dbReference>
<dbReference type="PANTHER" id="PTHR43156">
    <property type="entry name" value="STAGE II SPORULATION PROTEIN E-RELATED"/>
    <property type="match status" value="1"/>
</dbReference>
<dbReference type="PANTHER" id="PTHR43156:SF2">
    <property type="entry name" value="STAGE II SPORULATION PROTEIN E"/>
    <property type="match status" value="1"/>
</dbReference>
<feature type="domain" description="HAMP" evidence="3">
    <location>
        <begin position="82"/>
        <end position="134"/>
    </location>
</feature>
<dbReference type="InterPro" id="IPR036457">
    <property type="entry name" value="PPM-type-like_dom_sf"/>
</dbReference>
<dbReference type="CDD" id="cd06225">
    <property type="entry name" value="HAMP"/>
    <property type="match status" value="1"/>
</dbReference>
<dbReference type="InterPro" id="IPR052016">
    <property type="entry name" value="Bact_Sigma-Reg"/>
</dbReference>
<dbReference type="EMBL" id="BARS01015447">
    <property type="protein sequence ID" value="GAF90568.1"/>
    <property type="molecule type" value="Genomic_DNA"/>
</dbReference>
<evidence type="ECO:0000259" key="3">
    <source>
        <dbReference type="PROSITE" id="PS50885"/>
    </source>
</evidence>
<dbReference type="GO" id="GO:0016791">
    <property type="term" value="F:phosphatase activity"/>
    <property type="evidence" value="ECO:0007669"/>
    <property type="project" value="TreeGrafter"/>
</dbReference>
<proteinExistence type="predicted"/>
<evidence type="ECO:0000256" key="1">
    <source>
        <dbReference type="ARBA" id="ARBA00022801"/>
    </source>
</evidence>
<keyword evidence="2" id="KW-1133">Transmembrane helix</keyword>
<dbReference type="SUPFAM" id="SSF158472">
    <property type="entry name" value="HAMP domain-like"/>
    <property type="match status" value="1"/>
</dbReference>
<gene>
    <name evidence="4" type="ORF">S01H1_25560</name>
</gene>
<dbReference type="GO" id="GO:0007165">
    <property type="term" value="P:signal transduction"/>
    <property type="evidence" value="ECO:0007669"/>
    <property type="project" value="InterPro"/>
</dbReference>
<sequence>PFYEKKLYSGMSHLDVTALSLGKFETLNILLLTEGSMKSFMLDLVSEKNPLSVVLLVGLFMMAIALLVLEAFALYFGVRITGGITSAVRSLHRSTQRVAGGDLDAYIEIPNEDELGDLAVSFNKMTAALKIGQEEALARRHLEQELRTARDIQEKLLPDEMPKFPGFEITGTNIPSLQVGGDYFDFIELETGHLGIAIGDVCGKGIPAALLMANLQAGLHGQAVGPTEIASVITRMNDLLVRSSDINMFASFFYGVLDRSLSTFTSTNAGHNPPLHFQENGDYK</sequence>
<comment type="caution">
    <text evidence="4">The sequence shown here is derived from an EMBL/GenBank/DDBJ whole genome shotgun (WGS) entry which is preliminary data.</text>
</comment>
<keyword evidence="2" id="KW-0472">Membrane</keyword>
<accession>X0TAP8</accession>
<dbReference type="AlphaFoldDB" id="X0TAP8"/>
<dbReference type="Gene3D" id="6.10.340.10">
    <property type="match status" value="1"/>
</dbReference>
<feature type="non-terminal residue" evidence="4">
    <location>
        <position position="1"/>
    </location>
</feature>
<evidence type="ECO:0000256" key="2">
    <source>
        <dbReference type="SAM" id="Phobius"/>
    </source>
</evidence>
<dbReference type="InterPro" id="IPR001932">
    <property type="entry name" value="PPM-type_phosphatase-like_dom"/>
</dbReference>